<evidence type="ECO:0000256" key="1">
    <source>
        <dbReference type="SAM" id="SignalP"/>
    </source>
</evidence>
<name>A0A1X7LAM6_9BACL</name>
<accession>A0A1X7LAM6</accession>
<proteinExistence type="predicted"/>
<evidence type="ECO:0000313" key="2">
    <source>
        <dbReference type="EMBL" id="SMG50332.1"/>
    </source>
</evidence>
<dbReference type="Proteomes" id="UP000193834">
    <property type="component" value="Unassembled WGS sequence"/>
</dbReference>
<organism evidence="2 3">
    <name type="scientific">Paenibacillus aquistagni</name>
    <dbReference type="NCBI Taxonomy" id="1852522"/>
    <lineage>
        <taxon>Bacteria</taxon>
        <taxon>Bacillati</taxon>
        <taxon>Bacillota</taxon>
        <taxon>Bacilli</taxon>
        <taxon>Bacillales</taxon>
        <taxon>Paenibacillaceae</taxon>
        <taxon>Paenibacillus</taxon>
    </lineage>
</organism>
<keyword evidence="3" id="KW-1185">Reference proteome</keyword>
<dbReference type="AlphaFoldDB" id="A0A1X7LAM6"/>
<dbReference type="EMBL" id="FXAZ01000004">
    <property type="protein sequence ID" value="SMG50332.1"/>
    <property type="molecule type" value="Genomic_DNA"/>
</dbReference>
<gene>
    <name evidence="2" type="ORF">SAMN06295960_3108</name>
</gene>
<protein>
    <recommendedName>
        <fullName evidence="4">DUF4829 domain-containing protein</fullName>
    </recommendedName>
</protein>
<feature type="chain" id="PRO_5012259548" description="DUF4829 domain-containing protein" evidence="1">
    <location>
        <begin position="24"/>
        <end position="173"/>
    </location>
</feature>
<reference evidence="2 3" key="1">
    <citation type="submission" date="2017-04" db="EMBL/GenBank/DDBJ databases">
        <authorList>
            <person name="Afonso C.L."/>
            <person name="Miller P.J."/>
            <person name="Scott M.A."/>
            <person name="Spackman E."/>
            <person name="Goraichik I."/>
            <person name="Dimitrov K.M."/>
            <person name="Suarez D.L."/>
            <person name="Swayne D.E."/>
        </authorList>
    </citation>
    <scope>NUCLEOTIDE SEQUENCE [LARGE SCALE GENOMIC DNA]</scope>
    <source>
        <strain evidence="2 3">11</strain>
    </source>
</reference>
<dbReference type="STRING" id="1852522.SAMN06295960_3108"/>
<keyword evidence="1" id="KW-0732">Signal</keyword>
<evidence type="ECO:0008006" key="4">
    <source>
        <dbReference type="Google" id="ProtNLM"/>
    </source>
</evidence>
<evidence type="ECO:0000313" key="3">
    <source>
        <dbReference type="Proteomes" id="UP000193834"/>
    </source>
</evidence>
<dbReference type="OrthoDB" id="2628962at2"/>
<feature type="signal peptide" evidence="1">
    <location>
        <begin position="1"/>
        <end position="23"/>
    </location>
</feature>
<dbReference type="RefSeq" id="WP_085495538.1">
    <property type="nucleotide sequence ID" value="NZ_FXAZ01000004.1"/>
</dbReference>
<dbReference type="PROSITE" id="PS51257">
    <property type="entry name" value="PROKAR_LIPOPROTEIN"/>
    <property type="match status" value="1"/>
</dbReference>
<sequence>MKTVFAACSLALLLMTSCTPSQEEDEQSAAAVRSPYAQSSSGALDAIKQPIPHQEGIEERDWSYLREALNLSFKMFAAMNEKDGAYIQAISSSNVEVNTSKHTISFPYGDRTVETPFLQNVSLQTLEFRALTYADDHAVELAFANRQDETMVEIHAQFIREFGVWKLDGVITN</sequence>